<protein>
    <submittedName>
        <fullName evidence="2">Transglutaminase family protein</fullName>
    </submittedName>
</protein>
<dbReference type="Gene3D" id="3.10.620.30">
    <property type="match status" value="1"/>
</dbReference>
<dbReference type="Proteomes" id="UP001434337">
    <property type="component" value="Chromosome"/>
</dbReference>
<gene>
    <name evidence="2" type="ORF">PCC79_03215</name>
</gene>
<accession>A0ABZ3C9H9</accession>
<dbReference type="PANTHER" id="PTHR33490">
    <property type="entry name" value="BLR5614 PROTEIN-RELATED"/>
    <property type="match status" value="1"/>
</dbReference>
<feature type="domain" description="Transglutaminase-like" evidence="1">
    <location>
        <begin position="169"/>
        <end position="236"/>
    </location>
</feature>
<dbReference type="PANTHER" id="PTHR33490:SF6">
    <property type="entry name" value="SLL1049 PROTEIN"/>
    <property type="match status" value="1"/>
</dbReference>
<dbReference type="Pfam" id="PF08379">
    <property type="entry name" value="Bact_transglu_N"/>
    <property type="match status" value="1"/>
</dbReference>
<proteinExistence type="predicted"/>
<keyword evidence="3" id="KW-1185">Reference proteome</keyword>
<dbReference type="Pfam" id="PF01841">
    <property type="entry name" value="Transglut_core"/>
    <property type="match status" value="1"/>
</dbReference>
<sequence length="281" mass="31303">MSTRRYRVVHTSTYAYTGPISASHNEIRMTPLTEEHQVTLESRLRIRPLTWSHTYKDYWGTSVTALETAGLHESLELEAISTVECSDADRPQPDTSWEELRSEETRDRCWEWLSFRARTALPDDLLAWFSEQVEGLDPVAAVARAVDLIHEHLAYEAGVTVATTNAAEAWEAHKGVCQDFVHITLGVLRHLGVPARYVSGYLTPDSDAPVGEAIVGESHAWVEWFGGAWLGIDPTNLRAVGVDHIVVARGRDYDDVAPFTGVYLGDEEGELSVEVTVTRLS</sequence>
<reference evidence="2 3" key="1">
    <citation type="journal article" date="2023" name="Environ Microbiome">
        <title>A coral-associated actinobacterium mitigates coral bleaching under heat stress.</title>
        <authorList>
            <person name="Li J."/>
            <person name="Zou Y."/>
            <person name="Li Q."/>
            <person name="Zhang J."/>
            <person name="Bourne D.G."/>
            <person name="Lyu Y."/>
            <person name="Liu C."/>
            <person name="Zhang S."/>
        </authorList>
    </citation>
    <scope>NUCLEOTIDE SEQUENCE [LARGE SCALE GENOMIC DNA]</scope>
    <source>
        <strain evidence="2 3">SCSIO 13291</strain>
    </source>
</reference>
<evidence type="ECO:0000259" key="1">
    <source>
        <dbReference type="SMART" id="SM00460"/>
    </source>
</evidence>
<dbReference type="SUPFAM" id="SSF54001">
    <property type="entry name" value="Cysteine proteinases"/>
    <property type="match status" value="1"/>
</dbReference>
<name>A0ABZ3C9H9_9ACTN</name>
<dbReference type="SMART" id="SM00460">
    <property type="entry name" value="TGc"/>
    <property type="match status" value="1"/>
</dbReference>
<dbReference type="EMBL" id="CP115965">
    <property type="protein sequence ID" value="WZW99225.1"/>
    <property type="molecule type" value="Genomic_DNA"/>
</dbReference>
<dbReference type="InterPro" id="IPR013589">
    <property type="entry name" value="Bac_transglu_N"/>
</dbReference>
<dbReference type="InterPro" id="IPR038765">
    <property type="entry name" value="Papain-like_cys_pep_sf"/>
</dbReference>
<dbReference type="RefSeq" id="WP_342372985.1">
    <property type="nucleotide sequence ID" value="NZ_CP115965.1"/>
</dbReference>
<evidence type="ECO:0000313" key="2">
    <source>
        <dbReference type="EMBL" id="WZW99225.1"/>
    </source>
</evidence>
<evidence type="ECO:0000313" key="3">
    <source>
        <dbReference type="Proteomes" id="UP001434337"/>
    </source>
</evidence>
<dbReference type="InterPro" id="IPR002931">
    <property type="entry name" value="Transglutaminase-like"/>
</dbReference>
<organism evidence="2 3">
    <name type="scientific">Propioniciclava soli</name>
    <dbReference type="NCBI Taxonomy" id="2775081"/>
    <lineage>
        <taxon>Bacteria</taxon>
        <taxon>Bacillati</taxon>
        <taxon>Actinomycetota</taxon>
        <taxon>Actinomycetes</taxon>
        <taxon>Propionibacteriales</taxon>
        <taxon>Propionibacteriaceae</taxon>
        <taxon>Propioniciclava</taxon>
    </lineage>
</organism>